<dbReference type="PANTHER" id="PTHR45674">
    <property type="entry name" value="DNA LIGASE 1/3 FAMILY MEMBER"/>
    <property type="match status" value="1"/>
</dbReference>
<dbReference type="GO" id="GO:0070421">
    <property type="term" value="C:DNA ligase III-XRCC1 complex"/>
    <property type="evidence" value="ECO:0007669"/>
    <property type="project" value="TreeGrafter"/>
</dbReference>
<feature type="domain" description="ATP-dependent DNA ligase family profile" evidence="3">
    <location>
        <begin position="1"/>
        <end position="73"/>
    </location>
</feature>
<dbReference type="InterPro" id="IPR016059">
    <property type="entry name" value="DNA_ligase_ATP-dep_CS"/>
</dbReference>
<evidence type="ECO:0000313" key="4">
    <source>
        <dbReference type="EMBL" id="KAK8372002.1"/>
    </source>
</evidence>
<keyword evidence="5" id="KW-1185">Reference proteome</keyword>
<dbReference type="GO" id="GO:0006310">
    <property type="term" value="P:DNA recombination"/>
    <property type="evidence" value="ECO:0007669"/>
    <property type="project" value="InterPro"/>
</dbReference>
<dbReference type="PROSITE" id="PS00333">
    <property type="entry name" value="DNA_LIGASE_A2"/>
    <property type="match status" value="1"/>
</dbReference>
<comment type="similarity">
    <text evidence="1">Belongs to the ATP-dependent DNA ligase family.</text>
</comment>
<protein>
    <recommendedName>
        <fullName evidence="3">ATP-dependent DNA ligase family profile domain-containing protein</fullName>
    </recommendedName>
</protein>
<proteinExistence type="inferred from homology"/>
<dbReference type="SUPFAM" id="SSF56091">
    <property type="entry name" value="DNA ligase/mRNA capping enzyme, catalytic domain"/>
    <property type="match status" value="1"/>
</dbReference>
<name>A0AAW0SAV8_SCYPA</name>
<evidence type="ECO:0000259" key="3">
    <source>
        <dbReference type="PROSITE" id="PS50160"/>
    </source>
</evidence>
<gene>
    <name evidence="4" type="ORF">O3P69_014208</name>
</gene>
<reference evidence="4 5" key="1">
    <citation type="submission" date="2023-03" db="EMBL/GenBank/DDBJ databases">
        <title>High-quality genome of Scylla paramamosain provides insights in environmental adaptation.</title>
        <authorList>
            <person name="Zhang L."/>
        </authorList>
    </citation>
    <scope>NUCLEOTIDE SEQUENCE [LARGE SCALE GENOMIC DNA]</scope>
    <source>
        <strain evidence="4">LZ_2023a</strain>
        <tissue evidence="4">Muscle</tissue>
    </source>
</reference>
<dbReference type="InterPro" id="IPR036157">
    <property type="entry name" value="dUTPase-like_sf"/>
</dbReference>
<dbReference type="InterPro" id="IPR050191">
    <property type="entry name" value="ATP-dep_DNA_ligase"/>
</dbReference>
<evidence type="ECO:0000256" key="1">
    <source>
        <dbReference type="ARBA" id="ARBA00007572"/>
    </source>
</evidence>
<dbReference type="Gene3D" id="2.40.50.140">
    <property type="entry name" value="Nucleic acid-binding proteins"/>
    <property type="match status" value="1"/>
</dbReference>
<dbReference type="PANTHER" id="PTHR45674:SF9">
    <property type="entry name" value="DNA LIGASE 3"/>
    <property type="match status" value="1"/>
</dbReference>
<dbReference type="Gene3D" id="2.70.40.10">
    <property type="match status" value="1"/>
</dbReference>
<dbReference type="AlphaFoldDB" id="A0AAW0SAV8"/>
<keyword evidence="2" id="KW-0436">Ligase</keyword>
<dbReference type="Pfam" id="PF01068">
    <property type="entry name" value="DNA_ligase_A_M"/>
    <property type="match status" value="1"/>
</dbReference>
<evidence type="ECO:0000256" key="2">
    <source>
        <dbReference type="ARBA" id="ARBA00022598"/>
    </source>
</evidence>
<evidence type="ECO:0000313" key="5">
    <source>
        <dbReference type="Proteomes" id="UP001487740"/>
    </source>
</evidence>
<dbReference type="EMBL" id="JARAKH010006380">
    <property type="protein sequence ID" value="KAK8372002.1"/>
    <property type="molecule type" value="Genomic_DNA"/>
</dbReference>
<dbReference type="GO" id="GO:0005524">
    <property type="term" value="F:ATP binding"/>
    <property type="evidence" value="ECO:0007669"/>
    <property type="project" value="InterPro"/>
</dbReference>
<dbReference type="Proteomes" id="UP001487740">
    <property type="component" value="Unassembled WGS sequence"/>
</dbReference>
<dbReference type="InterPro" id="IPR012340">
    <property type="entry name" value="NA-bd_OB-fold"/>
</dbReference>
<comment type="caution">
    <text evidence="4">The sequence shown here is derived from an EMBL/GenBank/DDBJ whole genome shotgun (WGS) entry which is preliminary data.</text>
</comment>
<dbReference type="PROSITE" id="PS50160">
    <property type="entry name" value="DNA_LIGASE_A3"/>
    <property type="match status" value="1"/>
</dbReference>
<accession>A0AAW0SAV8</accession>
<dbReference type="InterPro" id="IPR012310">
    <property type="entry name" value="DNA_ligase_ATP-dep_cent"/>
</dbReference>
<dbReference type="GO" id="GO:0006273">
    <property type="term" value="P:lagging strand elongation"/>
    <property type="evidence" value="ECO:0007669"/>
    <property type="project" value="TreeGrafter"/>
</dbReference>
<organism evidence="4 5">
    <name type="scientific">Scylla paramamosain</name>
    <name type="common">Mud crab</name>
    <dbReference type="NCBI Taxonomy" id="85552"/>
    <lineage>
        <taxon>Eukaryota</taxon>
        <taxon>Metazoa</taxon>
        <taxon>Ecdysozoa</taxon>
        <taxon>Arthropoda</taxon>
        <taxon>Crustacea</taxon>
        <taxon>Multicrustacea</taxon>
        <taxon>Malacostraca</taxon>
        <taxon>Eumalacostraca</taxon>
        <taxon>Eucarida</taxon>
        <taxon>Decapoda</taxon>
        <taxon>Pleocyemata</taxon>
        <taxon>Brachyura</taxon>
        <taxon>Eubrachyura</taxon>
        <taxon>Portunoidea</taxon>
        <taxon>Portunidae</taxon>
        <taxon>Portuninae</taxon>
        <taxon>Scylla</taxon>
    </lineage>
</organism>
<dbReference type="Gene3D" id="3.30.1490.70">
    <property type="match status" value="1"/>
</dbReference>
<sequence>MLERVSEGGLEGLMVKDVKRQYEPGKRHWLKIKKDYLNEGAMADTVDLVVLGAWYGKGRKGGLLSTFLMGCLDKRTGEWKTVTKLHAGLDNAMLERLQGEIKAIIVKDGKEEGRSFKLVKSLAMKPDFNVNDPKKAPVWELTGTEFTNDVTGVTSMEELEEIYEASVRSVVSNTIAAATNPSEVAVEAEASTSREGDQRLIGDKNTEIKIVLKRIYHLIWAKISETLNMITCGTVLIGGKGNIFDLQRFAQAVVYLGEAIKKEEGFIKLLGEGARAPVMEDRGIFGKVPVFLSMEYCLVPLVSSKIVRMVVDISLPNESCYMQLQSPPLFLCFYAIENSVHMTSLQAGVIDADYRGEVKVVLRDQIFENLACLWLWAFCTTWRVR</sequence>
<dbReference type="SUPFAM" id="SSF50249">
    <property type="entry name" value="Nucleic acid-binding proteins"/>
    <property type="match status" value="1"/>
</dbReference>
<dbReference type="GO" id="GO:0006302">
    <property type="term" value="P:double-strand break repair"/>
    <property type="evidence" value="ECO:0007669"/>
    <property type="project" value="TreeGrafter"/>
</dbReference>
<dbReference type="GO" id="GO:0003910">
    <property type="term" value="F:DNA ligase (ATP) activity"/>
    <property type="evidence" value="ECO:0007669"/>
    <property type="project" value="InterPro"/>
</dbReference>